<dbReference type="GO" id="GO:0003676">
    <property type="term" value="F:nucleic acid binding"/>
    <property type="evidence" value="ECO:0007669"/>
    <property type="project" value="InterPro"/>
</dbReference>
<dbReference type="Pfam" id="PF01844">
    <property type="entry name" value="HNH"/>
    <property type="match status" value="1"/>
</dbReference>
<sequence>MGGGFPSAVVDDDVEAMTDAGLLAVNEALASVGRRVQALQARIAHGISRRSARELGADGLARKAGFRSAEKLIAATTGGHVGDAKKLVQVGDATAGRMTFSGERAPARHPHVATAVEAGVLSVACAGAITTLLDRVACRADRALLAQAEQTLVEQAAGLSLSELQVVLRRAEAWLDPDGLEPKIENLRDARFLRIWEDQHGMINLDGRLDPATGAPIKAAIDALVTAQIRALRGHNQPGGKSGTPTEESASGDGGWSWGGDDATTAGGTGEGVERRTIVQLQADALSALAKHVLGCEQTVLPLASTTVVVRIPLDALTTGTGVATIDGLTQPVDAGTARRMAADAEIIPIVLGGKSEVLDFGRSRRLFTKAQRIALVERDGGCANCAAPPGMCEAHHLNWWSAGGATDLDDGILLCTSCHHMVHAEGWDIRIDHTGVWFIPPAHIDPARTPRPGGRRRHDYQPAA</sequence>
<dbReference type="InterPro" id="IPR002711">
    <property type="entry name" value="HNH"/>
</dbReference>
<accession>A0A0B2ABT5</accession>
<evidence type="ECO:0000259" key="3">
    <source>
        <dbReference type="SMART" id="SM00507"/>
    </source>
</evidence>
<keyword evidence="5" id="KW-1185">Reference proteome</keyword>
<dbReference type="Proteomes" id="UP000031030">
    <property type="component" value="Unassembled WGS sequence"/>
</dbReference>
<dbReference type="Gene3D" id="1.10.30.50">
    <property type="match status" value="1"/>
</dbReference>
<protein>
    <recommendedName>
        <fullName evidence="3">HNH nuclease domain-containing protein</fullName>
    </recommendedName>
</protein>
<dbReference type="AlphaFoldDB" id="A0A0B2ABT5"/>
<feature type="region of interest" description="Disordered" evidence="2">
    <location>
        <begin position="234"/>
        <end position="271"/>
    </location>
</feature>
<dbReference type="GO" id="GO:0004519">
    <property type="term" value="F:endonuclease activity"/>
    <property type="evidence" value="ECO:0007669"/>
    <property type="project" value="InterPro"/>
</dbReference>
<dbReference type="SMART" id="SM00507">
    <property type="entry name" value="HNHc"/>
    <property type="match status" value="1"/>
</dbReference>
<reference evidence="4 5" key="1">
    <citation type="submission" date="2014-11" db="EMBL/GenBank/DDBJ databases">
        <title>Genome sequence of Microbacterium mangrovi MUSC 115(T).</title>
        <authorList>
            <person name="Lee L.-H."/>
        </authorList>
    </citation>
    <scope>NUCLEOTIDE SEQUENCE [LARGE SCALE GENOMIC DNA]</scope>
    <source>
        <strain evidence="4 5">MUSC 115</strain>
    </source>
</reference>
<proteinExistence type="inferred from homology"/>
<organism evidence="4 5">
    <name type="scientific">Microbacterium mangrovi</name>
    <dbReference type="NCBI Taxonomy" id="1348253"/>
    <lineage>
        <taxon>Bacteria</taxon>
        <taxon>Bacillati</taxon>
        <taxon>Actinomycetota</taxon>
        <taxon>Actinomycetes</taxon>
        <taxon>Micrococcales</taxon>
        <taxon>Microbacteriaceae</taxon>
        <taxon>Microbacterium</taxon>
    </lineage>
</organism>
<dbReference type="CDD" id="cd00085">
    <property type="entry name" value="HNHc"/>
    <property type="match status" value="1"/>
</dbReference>
<comment type="caution">
    <text evidence="4">The sequence shown here is derived from an EMBL/GenBank/DDBJ whole genome shotgun (WGS) entry which is preliminary data.</text>
</comment>
<feature type="domain" description="HNH nuclease" evidence="3">
    <location>
        <begin position="371"/>
        <end position="421"/>
    </location>
</feature>
<evidence type="ECO:0000256" key="1">
    <source>
        <dbReference type="ARBA" id="ARBA00023450"/>
    </source>
</evidence>
<dbReference type="Pfam" id="PF02720">
    <property type="entry name" value="DUF222"/>
    <property type="match status" value="1"/>
</dbReference>
<dbReference type="STRING" id="1348253.LK09_03470"/>
<gene>
    <name evidence="4" type="ORF">LK09_03470</name>
</gene>
<dbReference type="InterPro" id="IPR003615">
    <property type="entry name" value="HNH_nuc"/>
</dbReference>
<evidence type="ECO:0000313" key="4">
    <source>
        <dbReference type="EMBL" id="KHK99208.1"/>
    </source>
</evidence>
<dbReference type="EMBL" id="JTDK01000004">
    <property type="protein sequence ID" value="KHK99208.1"/>
    <property type="molecule type" value="Genomic_DNA"/>
</dbReference>
<comment type="similarity">
    <text evidence="1">Belongs to the Rv1128c/1148c/1588c/1702c/1945/3466 family.</text>
</comment>
<name>A0A0B2ABT5_9MICO</name>
<dbReference type="InterPro" id="IPR003870">
    <property type="entry name" value="DUF222"/>
</dbReference>
<dbReference type="GO" id="GO:0008270">
    <property type="term" value="F:zinc ion binding"/>
    <property type="evidence" value="ECO:0007669"/>
    <property type="project" value="InterPro"/>
</dbReference>
<evidence type="ECO:0000256" key="2">
    <source>
        <dbReference type="SAM" id="MobiDB-lite"/>
    </source>
</evidence>
<evidence type="ECO:0000313" key="5">
    <source>
        <dbReference type="Proteomes" id="UP000031030"/>
    </source>
</evidence>